<accession>A0A5J6VMV1</accession>
<dbReference type="InterPro" id="IPR036770">
    <property type="entry name" value="Ankyrin_rpt-contain_sf"/>
</dbReference>
<evidence type="ECO:0008006" key="2">
    <source>
        <dbReference type="Google" id="ProtNLM"/>
    </source>
</evidence>
<proteinExistence type="predicted"/>
<dbReference type="Gene3D" id="1.25.40.20">
    <property type="entry name" value="Ankyrin repeat-containing domain"/>
    <property type="match status" value="1"/>
</dbReference>
<evidence type="ECO:0000313" key="1">
    <source>
        <dbReference type="EMBL" id="QFG74764.1"/>
    </source>
</evidence>
<dbReference type="EMBL" id="MN448290">
    <property type="protein sequence ID" value="QFG74764.1"/>
    <property type="molecule type" value="Genomic_DNA"/>
</dbReference>
<dbReference type="SUPFAM" id="SSF48403">
    <property type="entry name" value="Ankyrin repeat"/>
    <property type="match status" value="1"/>
</dbReference>
<name>A0A5J6VMV1_9VIRU</name>
<reference evidence="1" key="1">
    <citation type="journal article" date="2019" name="Philos. Trans. R. Soc. Lond., B, Biol. Sci.">
        <title>Targeted metagenomic recovery of four divergent viruses reveals shared and distinctive characteristics of giant viruses of marine eukaryotes.</title>
        <authorList>
            <person name="Needham D.M."/>
            <person name="Poirier C."/>
            <person name="Hehenberger E."/>
            <person name="Jimenez V."/>
            <person name="Swalwell J.E."/>
            <person name="Santoro A.E."/>
            <person name="Worden A.Z."/>
        </authorList>
    </citation>
    <scope>NUCLEOTIDE SEQUENCE</scope>
    <source>
        <strain evidence="1">MPacV-611</strain>
    </source>
</reference>
<sequence>MKINYVKFSKIKSKEQLKKYDLYKPIFLGNYVFHYFILTDNLKALQLTKYPVHFQNNDGYNGFILASKYNNYNILTYFIKTYPKYIFNLDKDYNTFLHYSNPGDKKYLDLVLSLNIKWNKLYQLYNKKGISSLDNLFLMGNYTTISKIIKAINFNYDDYLKVPYTFSIILNNNLNSKKILLILKEIRNQDKHIFKYNDNLGNNILYPIVLNNDIVLLKYFYKKPVDFNSYTPINTYHIFKLAYNKGIISKDYEMAKLIWDKIKNTHDFTETNKNGDNLVHYILKSRIDNNTGNEEIEDEMLKNYDLWNMINMEKVSPIDLITKLKFNKYSKYLVNSKIAETPKKITKKWREFLNGLEKVKNTNKIKLINTKYTHGNIFQARFTDTAIFGKYLSNKYEKLYFPILNKKAEVDMLQYTGLMLPADMLKDNLNFPWMIIWNDVDNYFIHPHLNKLIKKNKDNYEYGFVYLSLILPNGGLHASLIFYDFKNKSIERFDPYGNTMGLDSEMDTILEKELKIDNYEYIIPSRYLPVAGFQTISDENNLLNTKFGDFGGYCLAWCLWYIEHRLLNKNINRKVLIRKTLNKFYTNKYKPMEFIRNYANKINKFRVEYLVDKVKFPEKITSNEVLPLKYLNNLREHINNNF</sequence>
<protein>
    <recommendedName>
        <fullName evidence="2">Ankyrin repeat protein</fullName>
    </recommendedName>
</protein>
<organism evidence="1">
    <name type="scientific">Megaviridae environmental sample</name>
    <dbReference type="NCBI Taxonomy" id="1737588"/>
    <lineage>
        <taxon>Viruses</taxon>
        <taxon>Varidnaviria</taxon>
        <taxon>Bamfordvirae</taxon>
        <taxon>Nucleocytoviricota</taxon>
        <taxon>Megaviricetes</taxon>
        <taxon>Imitervirales</taxon>
        <taxon>Mimiviridae</taxon>
        <taxon>environmental samples</taxon>
    </lineage>
</organism>